<feature type="chain" id="PRO_5003476136" evidence="1">
    <location>
        <begin position="18"/>
        <end position="430"/>
    </location>
</feature>
<dbReference type="AlphaFoldDB" id="G5EF21"/>
<keyword evidence="4" id="KW-1185">Reference proteome</keyword>
<dbReference type="HOGENOM" id="CLU_046285_1_0_1"/>
<dbReference type="OMA" id="YCHAIAS"/>
<evidence type="ECO:0000256" key="1">
    <source>
        <dbReference type="SAM" id="SignalP"/>
    </source>
</evidence>
<dbReference type="CTD" id="184055"/>
<dbReference type="EMBL" id="BX284604">
    <property type="protein sequence ID" value="CAB02888.1"/>
    <property type="molecule type" value="Genomic_DNA"/>
</dbReference>
<dbReference type="PaxDb" id="6239-F01D4.8"/>
<dbReference type="InterPro" id="IPR001926">
    <property type="entry name" value="TrpB-like_PALP"/>
</dbReference>
<dbReference type="Pfam" id="PF00291">
    <property type="entry name" value="PALP"/>
    <property type="match status" value="1"/>
</dbReference>
<evidence type="ECO:0000259" key="2">
    <source>
        <dbReference type="Pfam" id="PF00291"/>
    </source>
</evidence>
<dbReference type="PIR" id="T20462">
    <property type="entry name" value="T20462"/>
</dbReference>
<dbReference type="FunFam" id="3.40.50.1100:FF:000079">
    <property type="entry name" value="Putative pyridoxal-phosphate dependent protein F13B12.4"/>
    <property type="match status" value="1"/>
</dbReference>
<dbReference type="STRING" id="6239.F01D4.8.1"/>
<dbReference type="SMR" id="G5EF21"/>
<organism evidence="3 4">
    <name type="scientific">Caenorhabditis elegans</name>
    <dbReference type="NCBI Taxonomy" id="6239"/>
    <lineage>
        <taxon>Eukaryota</taxon>
        <taxon>Metazoa</taxon>
        <taxon>Ecdysozoa</taxon>
        <taxon>Nematoda</taxon>
        <taxon>Chromadorea</taxon>
        <taxon>Rhabditida</taxon>
        <taxon>Rhabditina</taxon>
        <taxon>Rhabditomorpha</taxon>
        <taxon>Rhabditoidea</taxon>
        <taxon>Rhabditidae</taxon>
        <taxon>Peloderinae</taxon>
        <taxon>Caenorhabditis</taxon>
    </lineage>
</organism>
<dbReference type="GO" id="GO:0005737">
    <property type="term" value="C:cytoplasm"/>
    <property type="evidence" value="ECO:0000318"/>
    <property type="project" value="GO_Central"/>
</dbReference>
<evidence type="ECO:0000313" key="3">
    <source>
        <dbReference type="EMBL" id="CAB02888.1"/>
    </source>
</evidence>
<dbReference type="PeptideAtlas" id="G5EF21"/>
<dbReference type="eggNOG" id="KOG1252">
    <property type="taxonomic scope" value="Eukaryota"/>
</dbReference>
<sequence length="430" mass="47974">MRILIILISCLLPFSVADDLTQISHNEIPNEDIVSDDESKWRLEAIHKMWEERRKMGHTPLVKFSPPGFPNTDIFFKNETVSATRTLKHRFAWALLLWAIVEGKVTSKTSAVYDATSGNMGSAEAYMCTLVGIPYFAVVSEECEQEKIDNIEKFGGKVIKVPTALRTTKSNEFAIENNGFYINQQKNAALAEEFHESGDFINYESSNVFHEILVQLKDNEKQTSKVPDFFVHPAGTGGTVSSVGRYVVKYGLPTKVVLADSQFSVYYDYVIGNKFTNQTGEKVWRAPGIAGTGYGYDIVPIQYGETTSLTKNVINEAMKMPDIATVAAMRILNEMGYNAGASTSLNFLVCLYKAYQTKQKSSNNEYQLTIATLAGDPGDFYHSTYLDDGWVDTHLNYVGGVTAMECWKKLIQESIDTGSNFYLNGLTMCS</sequence>
<dbReference type="FunCoup" id="G5EF21">
    <property type="interactions" value="10"/>
</dbReference>
<dbReference type="Bgee" id="WBGene00008490">
    <property type="expression patterns" value="Expressed in larva and 2 other cell types or tissues"/>
</dbReference>
<dbReference type="InParanoid" id="G5EF21"/>
<dbReference type="WormBase" id="F01D4.8">
    <property type="protein sequence ID" value="CE09160"/>
    <property type="gene ID" value="WBGene00008490"/>
    <property type="gene designation" value="cyts-1"/>
</dbReference>
<dbReference type="GO" id="GO:0019344">
    <property type="term" value="P:cysteine biosynthetic process"/>
    <property type="evidence" value="ECO:0000318"/>
    <property type="project" value="GO_Central"/>
</dbReference>
<feature type="signal peptide" evidence="1">
    <location>
        <begin position="1"/>
        <end position="17"/>
    </location>
</feature>
<protein>
    <submittedName>
        <fullName evidence="3">Tryptophan synthase beta chain-like PALP domain-containing protein</fullName>
    </submittedName>
</protein>
<dbReference type="SUPFAM" id="SSF53686">
    <property type="entry name" value="Tryptophan synthase beta subunit-like PLP-dependent enzymes"/>
    <property type="match status" value="1"/>
</dbReference>
<dbReference type="InterPro" id="IPR036052">
    <property type="entry name" value="TrpB-like_PALP_sf"/>
</dbReference>
<dbReference type="InterPro" id="IPR050214">
    <property type="entry name" value="Cys_Synth/Cystath_Beta-Synth"/>
</dbReference>
<dbReference type="RefSeq" id="NP_501929.1">
    <property type="nucleotide sequence ID" value="NM_069528.4"/>
</dbReference>
<accession>G5EF21</accession>
<dbReference type="PANTHER" id="PTHR10314">
    <property type="entry name" value="CYSTATHIONINE BETA-SYNTHASE"/>
    <property type="match status" value="1"/>
</dbReference>
<feature type="domain" description="Tryptophan synthase beta chain-like PALP" evidence="2">
    <location>
        <begin position="56"/>
        <end position="358"/>
    </location>
</feature>
<keyword evidence="1" id="KW-0732">Signal</keyword>
<evidence type="ECO:0000313" key="4">
    <source>
        <dbReference type="Proteomes" id="UP000001940"/>
    </source>
</evidence>
<dbReference type="AGR" id="WB:WBGene00008490"/>
<dbReference type="KEGG" id="cel:CELE_F01D4.8"/>
<dbReference type="PhylomeDB" id="G5EF21"/>
<gene>
    <name evidence="3 5" type="primary">cyts-1</name>
    <name evidence="3" type="ORF">CELE_F01D4.8</name>
    <name evidence="5" type="ORF">F01D4.8</name>
</gene>
<evidence type="ECO:0000313" key="5">
    <source>
        <dbReference type="WormBase" id="F01D4.8"/>
    </source>
</evidence>
<dbReference type="OrthoDB" id="10259545at2759"/>
<dbReference type="Proteomes" id="UP000001940">
    <property type="component" value="Chromosome IV"/>
</dbReference>
<dbReference type="GeneID" id="184055"/>
<dbReference type="Gene3D" id="3.40.50.1100">
    <property type="match status" value="2"/>
</dbReference>
<reference evidence="3 4" key="1">
    <citation type="journal article" date="1998" name="Science">
        <title>Genome sequence of the nematode C. elegans: a platform for investigating biology.</title>
        <authorList>
            <consortium name="The C. elegans sequencing consortium"/>
            <person name="Sulson J.E."/>
            <person name="Waterston R."/>
        </authorList>
    </citation>
    <scope>NUCLEOTIDE SEQUENCE [LARGE SCALE GENOMIC DNA]</scope>
    <source>
        <strain evidence="3 4">Bristol N2</strain>
    </source>
</reference>
<proteinExistence type="evidence at protein level"/>
<evidence type="ECO:0007829" key="6">
    <source>
        <dbReference type="PeptideAtlas" id="G5EF21"/>
    </source>
</evidence>
<keyword evidence="6" id="KW-1267">Proteomics identification</keyword>
<name>G5EF21_CAEEL</name>